<keyword evidence="2" id="KW-0378">Hydrolase</keyword>
<evidence type="ECO:0000256" key="1">
    <source>
        <dbReference type="ARBA" id="ARBA00022723"/>
    </source>
</evidence>
<dbReference type="InterPro" id="IPR017850">
    <property type="entry name" value="Alkaline_phosphatase_core_sf"/>
</dbReference>
<protein>
    <recommendedName>
        <fullName evidence="3">Sulfatase N-terminal domain-containing protein</fullName>
    </recommendedName>
</protein>
<name>A0A7S3PVI5_9STRA</name>
<proteinExistence type="predicted"/>
<dbReference type="GO" id="GO:0008484">
    <property type="term" value="F:sulfuric ester hydrolase activity"/>
    <property type="evidence" value="ECO:0007669"/>
    <property type="project" value="TreeGrafter"/>
</dbReference>
<dbReference type="PANTHER" id="PTHR45953">
    <property type="entry name" value="IDURONATE 2-SULFATASE"/>
    <property type="match status" value="1"/>
</dbReference>
<dbReference type="AlphaFoldDB" id="A0A7S3PVI5"/>
<gene>
    <name evidence="4" type="ORF">CDEB00056_LOCUS1554</name>
</gene>
<evidence type="ECO:0000313" key="4">
    <source>
        <dbReference type="EMBL" id="CAE0456713.1"/>
    </source>
</evidence>
<dbReference type="GO" id="GO:0005737">
    <property type="term" value="C:cytoplasm"/>
    <property type="evidence" value="ECO:0007669"/>
    <property type="project" value="TreeGrafter"/>
</dbReference>
<evidence type="ECO:0000256" key="2">
    <source>
        <dbReference type="ARBA" id="ARBA00022801"/>
    </source>
</evidence>
<accession>A0A7S3PVI5</accession>
<dbReference type="PANTHER" id="PTHR45953:SF1">
    <property type="entry name" value="IDURONATE 2-SULFATASE"/>
    <property type="match status" value="1"/>
</dbReference>
<keyword evidence="1" id="KW-0479">Metal-binding</keyword>
<dbReference type="Pfam" id="PF00884">
    <property type="entry name" value="Sulfatase"/>
    <property type="match status" value="1"/>
</dbReference>
<dbReference type="GO" id="GO:0046872">
    <property type="term" value="F:metal ion binding"/>
    <property type="evidence" value="ECO:0007669"/>
    <property type="project" value="UniProtKB-KW"/>
</dbReference>
<evidence type="ECO:0000259" key="3">
    <source>
        <dbReference type="Pfam" id="PF00884"/>
    </source>
</evidence>
<dbReference type="SUPFAM" id="SSF53649">
    <property type="entry name" value="Alkaline phosphatase-like"/>
    <property type="match status" value="1"/>
</dbReference>
<feature type="domain" description="Sulfatase N-terminal" evidence="3">
    <location>
        <begin position="7"/>
        <end position="131"/>
    </location>
</feature>
<dbReference type="InterPro" id="IPR000917">
    <property type="entry name" value="Sulfatase_N"/>
</dbReference>
<sequence>MTNAIDRDEKFAIVLSIPDPHGPNQVRKPYDTMYADNKLKIPESGKAALRRDPATPGWNVLDYEDVDAADAEAFLEKFENGRFYQNYMQQYFGMVKCIDENVGKLLGFLEEKAVDENTIVIFTSGKFSSLRSLLLYQQPAFAKIVN</sequence>
<organism evidence="4">
    <name type="scientific">Chaetoceros debilis</name>
    <dbReference type="NCBI Taxonomy" id="122233"/>
    <lineage>
        <taxon>Eukaryota</taxon>
        <taxon>Sar</taxon>
        <taxon>Stramenopiles</taxon>
        <taxon>Ochrophyta</taxon>
        <taxon>Bacillariophyta</taxon>
        <taxon>Coscinodiscophyceae</taxon>
        <taxon>Chaetocerotophycidae</taxon>
        <taxon>Chaetocerotales</taxon>
        <taxon>Chaetocerotaceae</taxon>
        <taxon>Chaetoceros</taxon>
    </lineage>
</organism>
<dbReference type="Gene3D" id="3.40.720.10">
    <property type="entry name" value="Alkaline Phosphatase, subunit A"/>
    <property type="match status" value="1"/>
</dbReference>
<reference evidence="4" key="1">
    <citation type="submission" date="2021-01" db="EMBL/GenBank/DDBJ databases">
        <authorList>
            <person name="Corre E."/>
            <person name="Pelletier E."/>
            <person name="Niang G."/>
            <person name="Scheremetjew M."/>
            <person name="Finn R."/>
            <person name="Kale V."/>
            <person name="Holt S."/>
            <person name="Cochrane G."/>
            <person name="Meng A."/>
            <person name="Brown T."/>
            <person name="Cohen L."/>
        </authorList>
    </citation>
    <scope>NUCLEOTIDE SEQUENCE</scope>
    <source>
        <strain evidence="4">MM31A-1</strain>
    </source>
</reference>
<dbReference type="EMBL" id="HBIO01002143">
    <property type="protein sequence ID" value="CAE0456713.1"/>
    <property type="molecule type" value="Transcribed_RNA"/>
</dbReference>